<reference evidence="1 2" key="1">
    <citation type="submission" date="2018-01" db="EMBL/GenBank/DDBJ databases">
        <title>Whole genome analyses suggest that Burkholderia sensu lato contains two further novel genera in the rhizoxinica-symbiotica group Mycetohabitans gen. nov., and Trinickia gen. nov.: implications for the evolution of diazotrophy and nodulation in the Burkholderiaceae.</title>
        <authorList>
            <person name="Estrada-de los Santos P."/>
            <person name="Palmer M."/>
            <person name="Chavez-Ramirez B."/>
            <person name="Beukes C."/>
            <person name="Steenkamp E.T."/>
            <person name="Hirsch A.M."/>
            <person name="Manyaka P."/>
            <person name="Maluk M."/>
            <person name="Lafos M."/>
            <person name="Crook M."/>
            <person name="Gross E."/>
            <person name="Simon M.F."/>
            <person name="Bueno dos Reis Junior F."/>
            <person name="Poole P.S."/>
            <person name="Venter S.N."/>
            <person name="James E.K."/>
        </authorList>
    </citation>
    <scope>NUCLEOTIDE SEQUENCE [LARGE SCALE GENOMIC DNA]</scope>
    <source>
        <strain evidence="1 2">GP25-8</strain>
    </source>
</reference>
<dbReference type="Gene3D" id="3.40.630.30">
    <property type="match status" value="1"/>
</dbReference>
<protein>
    <recommendedName>
        <fullName evidence="3">N-acetyltransferase domain-containing protein</fullName>
    </recommendedName>
</protein>
<dbReference type="InterPro" id="IPR016181">
    <property type="entry name" value="Acyl_CoA_acyltransferase"/>
</dbReference>
<accession>A0A2N7W4S3</accession>
<dbReference type="AlphaFoldDB" id="A0A2N7W4S3"/>
<evidence type="ECO:0000313" key="2">
    <source>
        <dbReference type="Proteomes" id="UP000235347"/>
    </source>
</evidence>
<dbReference type="SUPFAM" id="SSF55729">
    <property type="entry name" value="Acyl-CoA N-acyltransferases (Nat)"/>
    <property type="match status" value="1"/>
</dbReference>
<name>A0A2N7W4S3_9BURK</name>
<dbReference type="EMBL" id="PNYB01000010">
    <property type="protein sequence ID" value="PMS24389.1"/>
    <property type="molecule type" value="Genomic_DNA"/>
</dbReference>
<evidence type="ECO:0000313" key="1">
    <source>
        <dbReference type="EMBL" id="PMS24389.1"/>
    </source>
</evidence>
<keyword evidence="2" id="KW-1185">Reference proteome</keyword>
<comment type="caution">
    <text evidence="1">The sequence shown here is derived from an EMBL/GenBank/DDBJ whole genome shotgun (WGS) entry which is preliminary data.</text>
</comment>
<gene>
    <name evidence="1" type="ORF">C0Z19_14070</name>
</gene>
<dbReference type="Proteomes" id="UP000235347">
    <property type="component" value="Unassembled WGS sequence"/>
</dbReference>
<organism evidence="1 2">
    <name type="scientific">Trinickia soli</name>
    <dbReference type="NCBI Taxonomy" id="380675"/>
    <lineage>
        <taxon>Bacteria</taxon>
        <taxon>Pseudomonadati</taxon>
        <taxon>Pseudomonadota</taxon>
        <taxon>Betaproteobacteria</taxon>
        <taxon>Burkholderiales</taxon>
        <taxon>Burkholderiaceae</taxon>
        <taxon>Trinickia</taxon>
    </lineage>
</organism>
<proteinExistence type="predicted"/>
<sequence length="152" mass="17383">MFSERKATDSSDHSRFRITTNKGLRFEMAEHGDDFEWKFITARLRVFIVASQEAVQLCRTLLENAEVAARVPWIREKTGKAFEQEMLRFELLCAAGALCVWAVERIEDGAFVAAIVDNPSAQGSNLELIVRRECWGLGYGDEAMEPLLRWLR</sequence>
<evidence type="ECO:0008006" key="3">
    <source>
        <dbReference type="Google" id="ProtNLM"/>
    </source>
</evidence>